<evidence type="ECO:0000256" key="1">
    <source>
        <dbReference type="SAM" id="MobiDB-lite"/>
    </source>
</evidence>
<feature type="transmembrane region" description="Helical" evidence="2">
    <location>
        <begin position="36"/>
        <end position="60"/>
    </location>
</feature>
<feature type="region of interest" description="Disordered" evidence="1">
    <location>
        <begin position="1"/>
        <end position="27"/>
    </location>
</feature>
<feature type="compositionally biased region" description="Low complexity" evidence="1">
    <location>
        <begin position="62"/>
        <end position="80"/>
    </location>
</feature>
<feature type="region of interest" description="Disordered" evidence="1">
    <location>
        <begin position="62"/>
        <end position="85"/>
    </location>
</feature>
<feature type="transmembrane region" description="Helical" evidence="2">
    <location>
        <begin position="100"/>
        <end position="120"/>
    </location>
</feature>
<keyword evidence="2" id="KW-0812">Transmembrane</keyword>
<dbReference type="AlphaFoldDB" id="A0AAE1FHH4"/>
<evidence type="ECO:0000256" key="2">
    <source>
        <dbReference type="SAM" id="Phobius"/>
    </source>
</evidence>
<gene>
    <name evidence="3" type="ORF">Pcinc_020661</name>
</gene>
<proteinExistence type="predicted"/>
<accession>A0AAE1FHH4</accession>
<keyword evidence="4" id="KW-1185">Reference proteome</keyword>
<feature type="compositionally biased region" description="Gly residues" evidence="1">
    <location>
        <begin position="16"/>
        <end position="27"/>
    </location>
</feature>
<protein>
    <submittedName>
        <fullName evidence="3">Uncharacterized protein</fullName>
    </submittedName>
</protein>
<name>A0AAE1FHH4_PETCI</name>
<comment type="caution">
    <text evidence="3">The sequence shown here is derived from an EMBL/GenBank/DDBJ whole genome shotgun (WGS) entry which is preliminary data.</text>
</comment>
<evidence type="ECO:0000313" key="3">
    <source>
        <dbReference type="EMBL" id="KAK3874365.1"/>
    </source>
</evidence>
<sequence length="123" mass="12662">MATTATTPFDAALGRDAGGPTVGGGGDQSMSASAKLITVLAFAAVFAIVLIAIFAMNLAWTSPPMSSESGSEAGARSTGGEDIDEEDKTASFKKYNIRDYIGVVVSSIMLVTLLPGFYFANNV</sequence>
<dbReference type="Proteomes" id="UP001286313">
    <property type="component" value="Unassembled WGS sequence"/>
</dbReference>
<keyword evidence="2" id="KW-1133">Transmembrane helix</keyword>
<keyword evidence="2" id="KW-0472">Membrane</keyword>
<dbReference type="EMBL" id="JAWQEG010002105">
    <property type="protein sequence ID" value="KAK3874365.1"/>
    <property type="molecule type" value="Genomic_DNA"/>
</dbReference>
<organism evidence="3 4">
    <name type="scientific">Petrolisthes cinctipes</name>
    <name type="common">Flat porcelain crab</name>
    <dbReference type="NCBI Taxonomy" id="88211"/>
    <lineage>
        <taxon>Eukaryota</taxon>
        <taxon>Metazoa</taxon>
        <taxon>Ecdysozoa</taxon>
        <taxon>Arthropoda</taxon>
        <taxon>Crustacea</taxon>
        <taxon>Multicrustacea</taxon>
        <taxon>Malacostraca</taxon>
        <taxon>Eumalacostraca</taxon>
        <taxon>Eucarida</taxon>
        <taxon>Decapoda</taxon>
        <taxon>Pleocyemata</taxon>
        <taxon>Anomura</taxon>
        <taxon>Galatheoidea</taxon>
        <taxon>Porcellanidae</taxon>
        <taxon>Petrolisthes</taxon>
    </lineage>
</organism>
<evidence type="ECO:0000313" key="4">
    <source>
        <dbReference type="Proteomes" id="UP001286313"/>
    </source>
</evidence>
<reference evidence="3" key="1">
    <citation type="submission" date="2023-10" db="EMBL/GenBank/DDBJ databases">
        <title>Genome assemblies of two species of porcelain crab, Petrolisthes cinctipes and Petrolisthes manimaculis (Anomura: Porcellanidae).</title>
        <authorList>
            <person name="Angst P."/>
        </authorList>
    </citation>
    <scope>NUCLEOTIDE SEQUENCE</scope>
    <source>
        <strain evidence="3">PB745_01</strain>
        <tissue evidence="3">Gill</tissue>
    </source>
</reference>